<evidence type="ECO:0000256" key="1">
    <source>
        <dbReference type="SAM" id="Phobius"/>
    </source>
</evidence>
<dbReference type="Proteomes" id="UP000217790">
    <property type="component" value="Unassembled WGS sequence"/>
</dbReference>
<accession>A0A2H3DE47</accession>
<dbReference type="OrthoDB" id="2990399at2759"/>
<dbReference type="EMBL" id="KZ293670">
    <property type="protein sequence ID" value="PBK89128.1"/>
    <property type="molecule type" value="Genomic_DNA"/>
</dbReference>
<evidence type="ECO:0000313" key="2">
    <source>
        <dbReference type="EMBL" id="PBK89128.1"/>
    </source>
</evidence>
<feature type="transmembrane region" description="Helical" evidence="1">
    <location>
        <begin position="49"/>
        <end position="72"/>
    </location>
</feature>
<dbReference type="AlphaFoldDB" id="A0A2H3DE47"/>
<dbReference type="InParanoid" id="A0A2H3DE47"/>
<keyword evidence="1" id="KW-0812">Transmembrane</keyword>
<protein>
    <submittedName>
        <fullName evidence="2">Uncharacterized protein</fullName>
    </submittedName>
</protein>
<sequence>MALSSEDPSALLKPLFSILAVSDHHNDTVVTALADLLRVLSGFFTHQNLAIITATVLLLLYVGILVTMAVICKLQEFPFPTRDHQLDQDGLYVTEYHNLKVASVSVLQHHCKNFKLTYSGLCKNELVEKLTTFSLLGQKGWKEQTNNESALPAHSKDCRSIEQIEAPIVWSNGKPNTMGPELVNMLHDEIQQSITRGLHDLLGRIWDCESTVVSYQELREFMFIKYILTVYMSMSPEEFWVKFRDDTGSLMSFTAIGKHLCEKRAADNKCLVKKAHSGGCIKLMIRPWVIAKTYRKLNEIIDVFDADESDGDD</sequence>
<proteinExistence type="predicted"/>
<keyword evidence="1" id="KW-0472">Membrane</keyword>
<keyword evidence="1" id="KW-1133">Transmembrane helix</keyword>
<keyword evidence="3" id="KW-1185">Reference proteome</keyword>
<reference evidence="3" key="1">
    <citation type="journal article" date="2017" name="Nat. Ecol. Evol.">
        <title>Genome expansion and lineage-specific genetic innovations in the forest pathogenic fungi Armillaria.</title>
        <authorList>
            <person name="Sipos G."/>
            <person name="Prasanna A.N."/>
            <person name="Walter M.C."/>
            <person name="O'Connor E."/>
            <person name="Balint B."/>
            <person name="Krizsan K."/>
            <person name="Kiss B."/>
            <person name="Hess J."/>
            <person name="Varga T."/>
            <person name="Slot J."/>
            <person name="Riley R."/>
            <person name="Boka B."/>
            <person name="Rigling D."/>
            <person name="Barry K."/>
            <person name="Lee J."/>
            <person name="Mihaltcheva S."/>
            <person name="LaButti K."/>
            <person name="Lipzen A."/>
            <person name="Waldron R."/>
            <person name="Moloney N.M."/>
            <person name="Sperisen C."/>
            <person name="Kredics L."/>
            <person name="Vagvoelgyi C."/>
            <person name="Patrignani A."/>
            <person name="Fitzpatrick D."/>
            <person name="Nagy I."/>
            <person name="Doyle S."/>
            <person name="Anderson J.B."/>
            <person name="Grigoriev I.V."/>
            <person name="Gueldener U."/>
            <person name="Muensterkoetter M."/>
            <person name="Nagy L.G."/>
        </authorList>
    </citation>
    <scope>NUCLEOTIDE SEQUENCE [LARGE SCALE GENOMIC DNA]</scope>
    <source>
        <strain evidence="3">Ar21-2</strain>
    </source>
</reference>
<evidence type="ECO:0000313" key="3">
    <source>
        <dbReference type="Proteomes" id="UP000217790"/>
    </source>
</evidence>
<gene>
    <name evidence="2" type="ORF">ARMGADRAFT_1115393</name>
</gene>
<organism evidence="2 3">
    <name type="scientific">Armillaria gallica</name>
    <name type="common">Bulbous honey fungus</name>
    <name type="synonym">Armillaria bulbosa</name>
    <dbReference type="NCBI Taxonomy" id="47427"/>
    <lineage>
        <taxon>Eukaryota</taxon>
        <taxon>Fungi</taxon>
        <taxon>Dikarya</taxon>
        <taxon>Basidiomycota</taxon>
        <taxon>Agaricomycotina</taxon>
        <taxon>Agaricomycetes</taxon>
        <taxon>Agaricomycetidae</taxon>
        <taxon>Agaricales</taxon>
        <taxon>Marasmiineae</taxon>
        <taxon>Physalacriaceae</taxon>
        <taxon>Armillaria</taxon>
    </lineage>
</organism>
<name>A0A2H3DE47_ARMGA</name>